<dbReference type="EMBL" id="GBRH01200956">
    <property type="protein sequence ID" value="JAD96939.1"/>
    <property type="molecule type" value="Transcribed_RNA"/>
</dbReference>
<protein>
    <submittedName>
        <fullName evidence="1">Uncharacterized protein</fullName>
    </submittedName>
</protein>
<accession>A0A0A9E823</accession>
<reference evidence="1" key="2">
    <citation type="journal article" date="2015" name="Data Brief">
        <title>Shoot transcriptome of the giant reed, Arundo donax.</title>
        <authorList>
            <person name="Barrero R.A."/>
            <person name="Guerrero F.D."/>
            <person name="Moolhuijzen P."/>
            <person name="Goolsby J.A."/>
            <person name="Tidwell J."/>
            <person name="Bellgard S.E."/>
            <person name="Bellgard M.I."/>
        </authorList>
    </citation>
    <scope>NUCLEOTIDE SEQUENCE</scope>
    <source>
        <tissue evidence="1">Shoot tissue taken approximately 20 cm above the soil surface</tissue>
    </source>
</reference>
<sequence>MHRLRGESCRRANAAHMVEIVGLLFCLDPELNEGGQLVDVVGARAPCASTWPHF</sequence>
<dbReference type="AlphaFoldDB" id="A0A0A9E823"/>
<evidence type="ECO:0000313" key="1">
    <source>
        <dbReference type="EMBL" id="JAD96939.1"/>
    </source>
</evidence>
<organism evidence="1">
    <name type="scientific">Arundo donax</name>
    <name type="common">Giant reed</name>
    <name type="synonym">Donax arundinaceus</name>
    <dbReference type="NCBI Taxonomy" id="35708"/>
    <lineage>
        <taxon>Eukaryota</taxon>
        <taxon>Viridiplantae</taxon>
        <taxon>Streptophyta</taxon>
        <taxon>Embryophyta</taxon>
        <taxon>Tracheophyta</taxon>
        <taxon>Spermatophyta</taxon>
        <taxon>Magnoliopsida</taxon>
        <taxon>Liliopsida</taxon>
        <taxon>Poales</taxon>
        <taxon>Poaceae</taxon>
        <taxon>PACMAD clade</taxon>
        <taxon>Arundinoideae</taxon>
        <taxon>Arundineae</taxon>
        <taxon>Arundo</taxon>
    </lineage>
</organism>
<name>A0A0A9E823_ARUDO</name>
<proteinExistence type="predicted"/>
<reference evidence="1" key="1">
    <citation type="submission" date="2014-09" db="EMBL/GenBank/DDBJ databases">
        <authorList>
            <person name="Magalhaes I.L.F."/>
            <person name="Oliveira U."/>
            <person name="Santos F.R."/>
            <person name="Vidigal T.H.D.A."/>
            <person name="Brescovit A.D."/>
            <person name="Santos A.J."/>
        </authorList>
    </citation>
    <scope>NUCLEOTIDE SEQUENCE</scope>
    <source>
        <tissue evidence="1">Shoot tissue taken approximately 20 cm above the soil surface</tissue>
    </source>
</reference>